<evidence type="ECO:0000256" key="3">
    <source>
        <dbReference type="ARBA" id="ARBA00023125"/>
    </source>
</evidence>
<proteinExistence type="inferred from homology"/>
<dbReference type="PRINTS" id="PR00039">
    <property type="entry name" value="HTHLYSR"/>
</dbReference>
<evidence type="ECO:0000256" key="1">
    <source>
        <dbReference type="ARBA" id="ARBA00009437"/>
    </source>
</evidence>
<dbReference type="InterPro" id="IPR000847">
    <property type="entry name" value="LysR_HTH_N"/>
</dbReference>
<protein>
    <submittedName>
        <fullName evidence="6">LysR family transcriptional regulator</fullName>
    </submittedName>
</protein>
<name>A0A2N0Z8J3_9BACI</name>
<accession>A0A2N0Z8J3</accession>
<evidence type="ECO:0000256" key="4">
    <source>
        <dbReference type="ARBA" id="ARBA00023163"/>
    </source>
</evidence>
<evidence type="ECO:0000256" key="2">
    <source>
        <dbReference type="ARBA" id="ARBA00023015"/>
    </source>
</evidence>
<reference evidence="6 7" key="1">
    <citation type="journal article" date="2010" name="Int. J. Syst. Evol. Microbiol.">
        <title>Bacillus horneckiae sp. nov., isolated from a spacecraft-assembly clean room.</title>
        <authorList>
            <person name="Vaishampayan P."/>
            <person name="Probst A."/>
            <person name="Krishnamurthi S."/>
            <person name="Ghosh S."/>
            <person name="Osman S."/>
            <person name="McDowall A."/>
            <person name="Ruckmani A."/>
            <person name="Mayilraj S."/>
            <person name="Venkateswaran K."/>
        </authorList>
    </citation>
    <scope>NUCLEOTIDE SEQUENCE [LARGE SCALE GENOMIC DNA]</scope>
    <source>
        <strain evidence="7">1PO1SC</strain>
    </source>
</reference>
<organism evidence="6 7">
    <name type="scientific">Cytobacillus horneckiae</name>
    <dbReference type="NCBI Taxonomy" id="549687"/>
    <lineage>
        <taxon>Bacteria</taxon>
        <taxon>Bacillati</taxon>
        <taxon>Bacillota</taxon>
        <taxon>Bacilli</taxon>
        <taxon>Bacillales</taxon>
        <taxon>Bacillaceae</taxon>
        <taxon>Cytobacillus</taxon>
    </lineage>
</organism>
<dbReference type="PROSITE" id="PS50931">
    <property type="entry name" value="HTH_LYSR"/>
    <property type="match status" value="1"/>
</dbReference>
<comment type="similarity">
    <text evidence="1">Belongs to the LysR transcriptional regulatory family.</text>
</comment>
<dbReference type="SUPFAM" id="SSF53850">
    <property type="entry name" value="Periplasmic binding protein-like II"/>
    <property type="match status" value="1"/>
</dbReference>
<sequence>MNIEQLMYIVEVAKVKSLAKASKTLNISQSAISQAITKLESELNIKIFDRTKTGAVTTKEGDKIIEKAQNALCAIYQVKEEAHNQIKLNDFLSISTIPGLTSPILNTYLSFKNKHSNLRIEVNEKGSIEIIEDVKNDLIDIGFIALNKANIDLVNGLDFSPIIEGELKLYSLKHSEPISIELLKDQIFVLYKDEYVEEYISNFQKIYGPIDVFLKTSNIEVIIRAVAELGAVTIGHDVSSFFDPSFPSKKMKSIQTPDFMDTTFRFGWIKKNDLKLSSEANKYIAEVNKILLAHEK</sequence>
<dbReference type="GO" id="GO:0003700">
    <property type="term" value="F:DNA-binding transcription factor activity"/>
    <property type="evidence" value="ECO:0007669"/>
    <property type="project" value="InterPro"/>
</dbReference>
<dbReference type="InterPro" id="IPR036388">
    <property type="entry name" value="WH-like_DNA-bd_sf"/>
</dbReference>
<evidence type="ECO:0000313" key="7">
    <source>
        <dbReference type="Proteomes" id="UP000233343"/>
    </source>
</evidence>
<dbReference type="AlphaFoldDB" id="A0A2N0Z8J3"/>
<feature type="domain" description="HTH lysR-type" evidence="5">
    <location>
        <begin position="1"/>
        <end position="58"/>
    </location>
</feature>
<dbReference type="Pfam" id="PF03466">
    <property type="entry name" value="LysR_substrate"/>
    <property type="match status" value="1"/>
</dbReference>
<gene>
    <name evidence="6" type="ORF">CWS20_27165</name>
</gene>
<dbReference type="FunFam" id="1.10.10.10:FF:000001">
    <property type="entry name" value="LysR family transcriptional regulator"/>
    <property type="match status" value="1"/>
</dbReference>
<dbReference type="PANTHER" id="PTHR30126:SF40">
    <property type="entry name" value="HTH-TYPE TRANSCRIPTIONAL REGULATOR GLTR"/>
    <property type="match status" value="1"/>
</dbReference>
<keyword evidence="2" id="KW-0805">Transcription regulation</keyword>
<dbReference type="InterPro" id="IPR005119">
    <property type="entry name" value="LysR_subst-bd"/>
</dbReference>
<dbReference type="SUPFAM" id="SSF46785">
    <property type="entry name" value="Winged helix' DNA-binding domain"/>
    <property type="match status" value="1"/>
</dbReference>
<keyword evidence="4" id="KW-0804">Transcription</keyword>
<keyword evidence="7" id="KW-1185">Reference proteome</keyword>
<evidence type="ECO:0000313" key="6">
    <source>
        <dbReference type="EMBL" id="PKG25818.1"/>
    </source>
</evidence>
<dbReference type="PANTHER" id="PTHR30126">
    <property type="entry name" value="HTH-TYPE TRANSCRIPTIONAL REGULATOR"/>
    <property type="match status" value="1"/>
</dbReference>
<dbReference type="CDD" id="cd05466">
    <property type="entry name" value="PBP2_LTTR_substrate"/>
    <property type="match status" value="1"/>
</dbReference>
<keyword evidence="3" id="KW-0238">DNA-binding</keyword>
<dbReference type="Gene3D" id="1.10.10.10">
    <property type="entry name" value="Winged helix-like DNA-binding domain superfamily/Winged helix DNA-binding domain"/>
    <property type="match status" value="1"/>
</dbReference>
<dbReference type="Gene3D" id="3.40.190.290">
    <property type="match status" value="1"/>
</dbReference>
<comment type="caution">
    <text evidence="6">The sequence shown here is derived from an EMBL/GenBank/DDBJ whole genome shotgun (WGS) entry which is preliminary data.</text>
</comment>
<dbReference type="Pfam" id="PF00126">
    <property type="entry name" value="HTH_1"/>
    <property type="match status" value="1"/>
</dbReference>
<dbReference type="InterPro" id="IPR036390">
    <property type="entry name" value="WH_DNA-bd_sf"/>
</dbReference>
<dbReference type="Proteomes" id="UP000233343">
    <property type="component" value="Unassembled WGS sequence"/>
</dbReference>
<dbReference type="RefSeq" id="WP_066199160.1">
    <property type="nucleotide sequence ID" value="NZ_JARMMB010000036.1"/>
</dbReference>
<dbReference type="GO" id="GO:0000976">
    <property type="term" value="F:transcription cis-regulatory region binding"/>
    <property type="evidence" value="ECO:0007669"/>
    <property type="project" value="TreeGrafter"/>
</dbReference>
<dbReference type="EMBL" id="PISD01000093">
    <property type="protein sequence ID" value="PKG25818.1"/>
    <property type="molecule type" value="Genomic_DNA"/>
</dbReference>
<evidence type="ECO:0000259" key="5">
    <source>
        <dbReference type="PROSITE" id="PS50931"/>
    </source>
</evidence>